<dbReference type="AlphaFoldDB" id="A0A9D1FN52"/>
<evidence type="ECO:0000313" key="2">
    <source>
        <dbReference type="EMBL" id="HIS76604.1"/>
    </source>
</evidence>
<reference evidence="2" key="2">
    <citation type="journal article" date="2021" name="PeerJ">
        <title>Extensive microbial diversity within the chicken gut microbiome revealed by metagenomics and culture.</title>
        <authorList>
            <person name="Gilroy R."/>
            <person name="Ravi A."/>
            <person name="Getino M."/>
            <person name="Pursley I."/>
            <person name="Horton D.L."/>
            <person name="Alikhan N.F."/>
            <person name="Baker D."/>
            <person name="Gharbi K."/>
            <person name="Hall N."/>
            <person name="Watson M."/>
            <person name="Adriaenssens E.M."/>
            <person name="Foster-Nyarko E."/>
            <person name="Jarju S."/>
            <person name="Secka A."/>
            <person name="Antonio M."/>
            <person name="Oren A."/>
            <person name="Chaudhuri R.R."/>
            <person name="La Ragione R."/>
            <person name="Hildebrand F."/>
            <person name="Pallen M.J."/>
        </authorList>
    </citation>
    <scope>NUCLEOTIDE SEQUENCE</scope>
    <source>
        <strain evidence="2">CHK199-13235</strain>
    </source>
</reference>
<protein>
    <submittedName>
        <fullName evidence="2">Uncharacterized protein</fullName>
    </submittedName>
</protein>
<name>A0A9D1FN52_9FIRM</name>
<feature type="compositionally biased region" description="Basic and acidic residues" evidence="1">
    <location>
        <begin position="216"/>
        <end position="232"/>
    </location>
</feature>
<evidence type="ECO:0000313" key="3">
    <source>
        <dbReference type="Proteomes" id="UP000824002"/>
    </source>
</evidence>
<evidence type="ECO:0000256" key="1">
    <source>
        <dbReference type="SAM" id="MobiDB-lite"/>
    </source>
</evidence>
<organism evidence="2 3">
    <name type="scientific">Candidatus Merdivicinus excrementipullorum</name>
    <dbReference type="NCBI Taxonomy" id="2840867"/>
    <lineage>
        <taxon>Bacteria</taxon>
        <taxon>Bacillati</taxon>
        <taxon>Bacillota</taxon>
        <taxon>Clostridia</taxon>
        <taxon>Eubacteriales</taxon>
        <taxon>Oscillospiraceae</taxon>
        <taxon>Oscillospiraceae incertae sedis</taxon>
        <taxon>Candidatus Merdivicinus</taxon>
    </lineage>
</organism>
<reference evidence="2" key="1">
    <citation type="submission" date="2020-10" db="EMBL/GenBank/DDBJ databases">
        <authorList>
            <person name="Gilroy R."/>
        </authorList>
    </citation>
    <scope>NUCLEOTIDE SEQUENCE</scope>
    <source>
        <strain evidence="2">CHK199-13235</strain>
    </source>
</reference>
<feature type="region of interest" description="Disordered" evidence="1">
    <location>
        <begin position="187"/>
        <end position="232"/>
    </location>
</feature>
<dbReference type="Proteomes" id="UP000824002">
    <property type="component" value="Unassembled WGS sequence"/>
</dbReference>
<sequence length="337" mass="37975">MNTGNLQYMLEIIGGKTDPTGTDAVRFLTEALKEFAGPAGVDRLTCSPQDVNGLCALLNGLLRLAAANDSAFSSGPQRQRLDGFLQRSRETRQKLGEIQDLAAQADEEGRRLDSILEQLEPERAGLLRRREENERKRARIAELQDGRLDRAAQEAGEIDRRCQELEQQAAALEQTLAAARTRLEQTQKENQRLAAQEESLRKEEAAAQQDLAAQQRRLEQAGRQAGEAKRQLEEFETARTQLERRQEEEAARAAAFRSAWENLWRRQEEDRSRLMERLRTRLPESSPYHGDADLPAAVRSDLEQIAGWLDLLREQIQLGVSSSESMLEHGSDASPKP</sequence>
<comment type="caution">
    <text evidence="2">The sequence shown here is derived from an EMBL/GenBank/DDBJ whole genome shotgun (WGS) entry which is preliminary data.</text>
</comment>
<feature type="compositionally biased region" description="Low complexity" evidence="1">
    <location>
        <begin position="206"/>
        <end position="215"/>
    </location>
</feature>
<dbReference type="EMBL" id="DVJP01000049">
    <property type="protein sequence ID" value="HIS76604.1"/>
    <property type="molecule type" value="Genomic_DNA"/>
</dbReference>
<accession>A0A9D1FN52</accession>
<proteinExistence type="predicted"/>
<gene>
    <name evidence="2" type="ORF">IAB51_07315</name>
</gene>